<dbReference type="EMBL" id="WWCX01000001">
    <property type="protein sequence ID" value="MYM92445.1"/>
    <property type="molecule type" value="Genomic_DNA"/>
</dbReference>
<reference evidence="1" key="1">
    <citation type="submission" date="2019-12" db="EMBL/GenBank/DDBJ databases">
        <title>Novel species isolated from a subtropical stream in China.</title>
        <authorList>
            <person name="Lu H."/>
        </authorList>
    </citation>
    <scope>NUCLEOTIDE SEQUENCE [LARGE SCALE GENOMIC DNA]</scope>
    <source>
        <strain evidence="1">FT81W</strain>
    </source>
</reference>
<dbReference type="Proteomes" id="UP000447355">
    <property type="component" value="Unassembled WGS sequence"/>
</dbReference>
<evidence type="ECO:0000313" key="2">
    <source>
        <dbReference type="Proteomes" id="UP000447355"/>
    </source>
</evidence>
<comment type="caution">
    <text evidence="1">The sequence shown here is derived from an EMBL/GenBank/DDBJ whole genome shotgun (WGS) entry which is preliminary data.</text>
</comment>
<organism evidence="1 2">
    <name type="scientific">Duganella vulcania</name>
    <dbReference type="NCBI Taxonomy" id="2692166"/>
    <lineage>
        <taxon>Bacteria</taxon>
        <taxon>Pseudomonadati</taxon>
        <taxon>Pseudomonadota</taxon>
        <taxon>Betaproteobacteria</taxon>
        <taxon>Burkholderiales</taxon>
        <taxon>Oxalobacteraceae</taxon>
        <taxon>Telluria group</taxon>
        <taxon>Duganella</taxon>
    </lineage>
</organism>
<gene>
    <name evidence="1" type="ORF">GTP90_01060</name>
</gene>
<sequence length="92" mass="10107">MKSGKTPIPEALFALARERMRRDATFTPEDVRVHLAKQAPDTLASVSGKGVNWGIVADRVTRSCIRELRATGEIAPLKRGTWAKTSFLKEAA</sequence>
<evidence type="ECO:0000313" key="1">
    <source>
        <dbReference type="EMBL" id="MYM92445.1"/>
    </source>
</evidence>
<protein>
    <submittedName>
        <fullName evidence="1">Uncharacterized protein</fullName>
    </submittedName>
</protein>
<dbReference type="RefSeq" id="WP_161081714.1">
    <property type="nucleotide sequence ID" value="NZ_WWCX01000001.1"/>
</dbReference>
<accession>A0A845GGD0</accession>
<proteinExistence type="predicted"/>
<dbReference type="AlphaFoldDB" id="A0A845GGD0"/>
<name>A0A845GGD0_9BURK</name>